<dbReference type="InterPro" id="IPR055409">
    <property type="entry name" value="Beta-prop_FAM234A_B"/>
</dbReference>
<dbReference type="InterPro" id="IPR045232">
    <property type="entry name" value="FAM234"/>
</dbReference>
<evidence type="ECO:0000256" key="5">
    <source>
        <dbReference type="SAM" id="Phobius"/>
    </source>
</evidence>
<dbReference type="InterPro" id="IPR028994">
    <property type="entry name" value="Integrin_alpha_N"/>
</dbReference>
<evidence type="ECO:0000256" key="4">
    <source>
        <dbReference type="ARBA" id="ARBA00023136"/>
    </source>
</evidence>
<accession>A0AAV6U7U7</accession>
<keyword evidence="4 5" id="KW-0472">Membrane</keyword>
<organism evidence="7 8">
    <name type="scientific">Oedothorax gibbosus</name>
    <dbReference type="NCBI Taxonomy" id="931172"/>
    <lineage>
        <taxon>Eukaryota</taxon>
        <taxon>Metazoa</taxon>
        <taxon>Ecdysozoa</taxon>
        <taxon>Arthropoda</taxon>
        <taxon>Chelicerata</taxon>
        <taxon>Arachnida</taxon>
        <taxon>Araneae</taxon>
        <taxon>Araneomorphae</taxon>
        <taxon>Entelegynae</taxon>
        <taxon>Araneoidea</taxon>
        <taxon>Linyphiidae</taxon>
        <taxon>Erigoninae</taxon>
        <taxon>Oedothorax</taxon>
    </lineage>
</organism>
<evidence type="ECO:0000256" key="3">
    <source>
        <dbReference type="ARBA" id="ARBA00022989"/>
    </source>
</evidence>
<sequence>MSLYKEHLDLKGLDDEDDLSDDEVFTQGGKSIPMEENGINKPLMAPRLRNKDSLHTKVRKVPSLRVIWVPIFYFLVTLSSIISLISLVVFLINVFMQNISPSSSHNHIKGTRMLPCTQITAKDVWVKSFPMLTTETAIRLNDINSDGIEDIVMGFGTGADAFYYPKVVCHVYFPKSKDECGGGMMALDGKTGNEIWRHYSAHEIFAINCNVDLNGDNVKDCLGGGRMAGFIAISGKDGTLLWEFDDQNAKIDASNVYTPQFINDVDFDEVPDLIVIHGGDPLKEPGSETRLVGRLLVVSGKTGRILKWVQVPDEKESYYSPQILTHPDGSKLLLFGTGGETHGGSLWVVKLKNLLTGEINMAEKVYTDMFKGIMTPPVLVDITGDGVRDVVMAMFNSSVIAFDGVTFTKLWEYQQPSSESYSTPGVGYFNNDSIPDFIINYQTGPGFPIYYYTQTTILDGRTGKPLLPKPIKMVVGTQSSPLVVSVKGKGNDLFLYWVSDCHGGQNQSELKFDFMKGTVIYDSDSRKGIEYSNPINYSALGLEFLYRHPGYQEDYQLYLENENPEYENRILQQDLSDLANRYDDVQLEKILNNERALERKYSDPSDYNLQDYQNDGHAYPQYYMQQQQQNDRYYPLEYRQAPERYGVVKKPRLRNQRWQSQDALPNSPREAFGSRGKRVNFFKKPLSSIKNAVPSRKRRHVGPHDGGGIQRVISTGTLAPSLGKNKSGIDVIYATFWFYPSEIQGLMPQDKQCIESRMKMEKERFDPSNSYYGLDHDAYEEMVTEECLRKSGHFKSQKNKKTYNPFNRPMGQMTVYRTHIDCLCPAMNKSSKSKCATILPFNEQMWTSYMGRNGDCVAKQRNNL</sequence>
<gene>
    <name evidence="7" type="ORF">JTE90_012884</name>
</gene>
<dbReference type="EMBL" id="JAFNEN010000589">
    <property type="protein sequence ID" value="KAG8180040.1"/>
    <property type="molecule type" value="Genomic_DNA"/>
</dbReference>
<dbReference type="PANTHER" id="PTHR21419">
    <property type="match status" value="1"/>
</dbReference>
<dbReference type="GO" id="GO:0016020">
    <property type="term" value="C:membrane"/>
    <property type="evidence" value="ECO:0007669"/>
    <property type="project" value="UniProtKB-SubCell"/>
</dbReference>
<comment type="subcellular location">
    <subcellularLocation>
        <location evidence="1">Membrane</location>
        <topology evidence="1">Single-pass membrane protein</topology>
    </subcellularLocation>
</comment>
<comment type="caution">
    <text evidence="7">The sequence shown here is derived from an EMBL/GenBank/DDBJ whole genome shotgun (WGS) entry which is preliminary data.</text>
</comment>
<dbReference type="InterPro" id="IPR015943">
    <property type="entry name" value="WD40/YVTN_repeat-like_dom_sf"/>
</dbReference>
<evidence type="ECO:0000313" key="8">
    <source>
        <dbReference type="Proteomes" id="UP000827092"/>
    </source>
</evidence>
<feature type="transmembrane region" description="Helical" evidence="5">
    <location>
        <begin position="66"/>
        <end position="96"/>
    </location>
</feature>
<evidence type="ECO:0000256" key="1">
    <source>
        <dbReference type="ARBA" id="ARBA00004167"/>
    </source>
</evidence>
<dbReference type="Gene3D" id="2.130.10.10">
    <property type="entry name" value="YVTN repeat-like/Quinoprotein amine dehydrogenase"/>
    <property type="match status" value="1"/>
</dbReference>
<evidence type="ECO:0000313" key="7">
    <source>
        <dbReference type="EMBL" id="KAG8180040.1"/>
    </source>
</evidence>
<feature type="domain" description="FAM234A/B beta-propeller" evidence="6">
    <location>
        <begin position="125"/>
        <end position="502"/>
    </location>
</feature>
<keyword evidence="2 5" id="KW-0812">Transmembrane</keyword>
<dbReference type="Proteomes" id="UP000827092">
    <property type="component" value="Unassembled WGS sequence"/>
</dbReference>
<dbReference type="AlphaFoldDB" id="A0AAV6U7U7"/>
<name>A0AAV6U7U7_9ARAC</name>
<reference evidence="7 8" key="1">
    <citation type="journal article" date="2022" name="Nat. Ecol. Evol.">
        <title>A masculinizing supergene underlies an exaggerated male reproductive morph in a spider.</title>
        <authorList>
            <person name="Hendrickx F."/>
            <person name="De Corte Z."/>
            <person name="Sonet G."/>
            <person name="Van Belleghem S.M."/>
            <person name="Kostlbacher S."/>
            <person name="Vangestel C."/>
        </authorList>
    </citation>
    <scope>NUCLEOTIDE SEQUENCE [LARGE SCALE GENOMIC DNA]</scope>
    <source>
        <strain evidence="7">W744_W776</strain>
    </source>
</reference>
<keyword evidence="8" id="KW-1185">Reference proteome</keyword>
<proteinExistence type="predicted"/>
<evidence type="ECO:0000256" key="2">
    <source>
        <dbReference type="ARBA" id="ARBA00022692"/>
    </source>
</evidence>
<keyword evidence="3 5" id="KW-1133">Transmembrane helix</keyword>
<protein>
    <recommendedName>
        <fullName evidence="6">FAM234A/B beta-propeller domain-containing protein</fullName>
    </recommendedName>
</protein>
<dbReference type="PANTHER" id="PTHR21419:SF36">
    <property type="entry name" value="PROTEIN FAM234A-LIKE"/>
    <property type="match status" value="1"/>
</dbReference>
<evidence type="ECO:0000259" key="6">
    <source>
        <dbReference type="Pfam" id="PF23727"/>
    </source>
</evidence>
<dbReference type="SUPFAM" id="SSF69318">
    <property type="entry name" value="Integrin alpha N-terminal domain"/>
    <property type="match status" value="1"/>
</dbReference>
<dbReference type="Pfam" id="PF23727">
    <property type="entry name" value="Beta-prop_FAM234A_B"/>
    <property type="match status" value="1"/>
</dbReference>